<evidence type="ECO:0000313" key="7">
    <source>
        <dbReference type="Proteomes" id="UP000517916"/>
    </source>
</evidence>
<comment type="caution">
    <text evidence="6">The sequence shown here is derived from an EMBL/GenBank/DDBJ whole genome shotgun (WGS) entry which is preliminary data.</text>
</comment>
<protein>
    <submittedName>
        <fullName evidence="6">Molybdenum cofactor synthesis domain-containing protein</fullName>
    </submittedName>
</protein>
<accession>A0ABR6BPT7</accession>
<feature type="compositionally biased region" description="Polar residues" evidence="3">
    <location>
        <begin position="722"/>
        <end position="731"/>
    </location>
</feature>
<dbReference type="Gene3D" id="3.40.718.10">
    <property type="entry name" value="Isopropylmalate Dehydrogenase"/>
    <property type="match status" value="1"/>
</dbReference>
<dbReference type="PANTHER" id="PTHR11835">
    <property type="entry name" value="DECARBOXYLATING DEHYDROGENASES-ISOCITRATE, ISOPROPYLMALATE, TARTRATE"/>
    <property type="match status" value="1"/>
</dbReference>
<dbReference type="Proteomes" id="UP000517916">
    <property type="component" value="Unassembled WGS sequence"/>
</dbReference>
<evidence type="ECO:0000256" key="1">
    <source>
        <dbReference type="ARBA" id="ARBA00007769"/>
    </source>
</evidence>
<evidence type="ECO:0000256" key="3">
    <source>
        <dbReference type="SAM" id="MobiDB-lite"/>
    </source>
</evidence>
<keyword evidence="7" id="KW-1185">Reference proteome</keyword>
<keyword evidence="2" id="KW-0560">Oxidoreductase</keyword>
<dbReference type="Gene3D" id="3.40.980.10">
    <property type="entry name" value="MoaB/Mog-like domain"/>
    <property type="match status" value="1"/>
</dbReference>
<evidence type="ECO:0000259" key="5">
    <source>
        <dbReference type="SMART" id="SM01329"/>
    </source>
</evidence>
<feature type="region of interest" description="Disordered" evidence="3">
    <location>
        <begin position="715"/>
        <end position="743"/>
    </location>
</feature>
<dbReference type="SUPFAM" id="SSF53218">
    <property type="entry name" value="Molybdenum cofactor biosynthesis proteins"/>
    <property type="match status" value="1"/>
</dbReference>
<dbReference type="InterPro" id="IPR001453">
    <property type="entry name" value="MoaB/Mog_dom"/>
</dbReference>
<proteinExistence type="inferred from homology"/>
<evidence type="ECO:0000313" key="6">
    <source>
        <dbReference type="EMBL" id="MBA8928924.1"/>
    </source>
</evidence>
<evidence type="ECO:0000256" key="2">
    <source>
        <dbReference type="ARBA" id="ARBA00023002"/>
    </source>
</evidence>
<dbReference type="CDD" id="cd00885">
    <property type="entry name" value="cinA"/>
    <property type="match status" value="1"/>
</dbReference>
<dbReference type="EMBL" id="JACJID010000004">
    <property type="protein sequence ID" value="MBA8928924.1"/>
    <property type="molecule type" value="Genomic_DNA"/>
</dbReference>
<gene>
    <name evidence="6" type="ORF">BC739_006141</name>
</gene>
<dbReference type="PANTHER" id="PTHR11835:SF34">
    <property type="entry name" value="ISOCITRATE DEHYDROGENASE [NAD] SUBUNIT ALPHA, MITOCHONDRIAL"/>
    <property type="match status" value="1"/>
</dbReference>
<comment type="similarity">
    <text evidence="1">Belongs to the isocitrate and isopropylmalate dehydrogenases family.</text>
</comment>
<dbReference type="RefSeq" id="WP_182839092.1">
    <property type="nucleotide sequence ID" value="NZ_BAAABQ010000016.1"/>
</dbReference>
<organism evidence="6 7">
    <name type="scientific">Kutzneria viridogrisea</name>
    <dbReference type="NCBI Taxonomy" id="47990"/>
    <lineage>
        <taxon>Bacteria</taxon>
        <taxon>Bacillati</taxon>
        <taxon>Actinomycetota</taxon>
        <taxon>Actinomycetes</taxon>
        <taxon>Pseudonocardiales</taxon>
        <taxon>Pseudonocardiaceae</taxon>
        <taxon>Kutzneria</taxon>
    </lineage>
</organism>
<dbReference type="Pfam" id="PF00180">
    <property type="entry name" value="Iso_dh"/>
    <property type="match status" value="1"/>
</dbReference>
<dbReference type="PROSITE" id="PS00470">
    <property type="entry name" value="IDH_IMDH"/>
    <property type="match status" value="1"/>
</dbReference>
<dbReference type="SMART" id="SM00852">
    <property type="entry name" value="MoCF_biosynth"/>
    <property type="match status" value="1"/>
</dbReference>
<reference evidence="6 7" key="1">
    <citation type="submission" date="2020-08" db="EMBL/GenBank/DDBJ databases">
        <title>Genomic Encyclopedia of Archaeal and Bacterial Type Strains, Phase II (KMG-II): from individual species to whole genera.</title>
        <authorList>
            <person name="Goeker M."/>
        </authorList>
    </citation>
    <scope>NUCLEOTIDE SEQUENCE [LARGE SCALE GENOMIC DNA]</scope>
    <source>
        <strain evidence="6 7">DSM 43850</strain>
    </source>
</reference>
<dbReference type="SMART" id="SM01329">
    <property type="entry name" value="Iso_dh"/>
    <property type="match status" value="1"/>
</dbReference>
<dbReference type="InterPro" id="IPR036425">
    <property type="entry name" value="MoaB/Mog-like_dom_sf"/>
</dbReference>
<dbReference type="SUPFAM" id="SSF53659">
    <property type="entry name" value="Isocitrate/Isopropylmalate dehydrogenase-like"/>
    <property type="match status" value="1"/>
</dbReference>
<feature type="domain" description="Isopropylmalate dehydrogenase-like" evidence="5">
    <location>
        <begin position="3"/>
        <end position="356"/>
    </location>
</feature>
<name>A0ABR6BPT7_9PSEU</name>
<evidence type="ECO:0000259" key="4">
    <source>
        <dbReference type="SMART" id="SM00852"/>
    </source>
</evidence>
<sequence length="743" mass="78462">MKSVAVLPGDGIGPEVVSAVLPVLDRMGLPLEFRFGEVGWTSWCETGNAVPQSTWDLLAETDTCLLGAITSKPLREAEAELAEHLRGTGLRYVSPVVQLRQKLSLYANVRPVADVHADRFAFSVIRENTEGLYAGLDFHGLGPALWDVVKDHPNAAATGPELTSATLRLQTQFGIDRLLRFGFEHARQNGYRLLSLADKPNVLRESSNHLRGRLELISQEYPEIETEILNVDALALWMVRRPERFGVIVAENMFGDILSDLGAGVMGGLGLAPSGNIGEHGSYFEPVHGSAPSMAGRQKANPMALFLTASQLLRHLDLPAPAEQIRSAVRAVARARRAVTYDLGGTATTPVAAAAVEKALSGTVEVRQASVIAVGDELLSGAIADTNSTAVSKLLDQAGYQVRSRATVGDTLADIQDAVRARIGVDEVVAVLGGLGPTSDDVTRDGVAAACGLPLEFSEQAWQAVCARLESFNLPVHEDNRRQAQFPVGAELLPNANGTAWGARVEVSGTTVLMLPGPPKECLPMAENAVAALPGATRSESSRWRLLGVIEGDIAADVDAVLAPIGDQARVSYLWSYPYVDVTVSRPAGSAPLPEGLERVLGPHTVSRDGRDAFAELAAGGPFTLSTVDLDFAEKEFLSGVGDTGTGPELSITGGAEWSGGPTEFSGTLALTAEVTSGGRTSTYQLSVPKRGPEVADNAAAFFAWSAARALNEGEKPMSELASESLSTGSARSAAPSASEVRR</sequence>
<dbReference type="InterPro" id="IPR019818">
    <property type="entry name" value="IsoCit/isopropylmalate_DH_CS"/>
</dbReference>
<dbReference type="InterPro" id="IPR024084">
    <property type="entry name" value="IsoPropMal-DH-like_dom"/>
</dbReference>
<dbReference type="Pfam" id="PF00994">
    <property type="entry name" value="MoCF_biosynth"/>
    <property type="match status" value="1"/>
</dbReference>
<feature type="domain" description="MoaB/Mog" evidence="4">
    <location>
        <begin position="370"/>
        <end position="537"/>
    </location>
</feature>